<dbReference type="Pfam" id="PF00756">
    <property type="entry name" value="Esterase"/>
    <property type="match status" value="1"/>
</dbReference>
<dbReference type="InterPro" id="IPR029058">
    <property type="entry name" value="AB_hydrolase_fold"/>
</dbReference>
<keyword evidence="1" id="KW-0732">Signal</keyword>
<keyword evidence="2" id="KW-0378">Hydrolase</keyword>
<dbReference type="Gene3D" id="2.60.40.10">
    <property type="entry name" value="Immunoglobulins"/>
    <property type="match status" value="1"/>
</dbReference>
<dbReference type="GO" id="GO:0016747">
    <property type="term" value="F:acyltransferase activity, transferring groups other than amino-acyl groups"/>
    <property type="evidence" value="ECO:0007669"/>
    <property type="project" value="TreeGrafter"/>
</dbReference>
<dbReference type="AlphaFoldDB" id="A0AAW5N9U1"/>
<dbReference type="EMBL" id="JANRHJ010000010">
    <property type="protein sequence ID" value="MCR8874275.1"/>
    <property type="molecule type" value="Genomic_DNA"/>
</dbReference>
<dbReference type="InterPro" id="IPR050583">
    <property type="entry name" value="Mycobacterial_A85_antigen"/>
</dbReference>
<dbReference type="InterPro" id="IPR000801">
    <property type="entry name" value="Esterase-like"/>
</dbReference>
<comment type="caution">
    <text evidence="2">The sequence shown here is derived from an EMBL/GenBank/DDBJ whole genome shotgun (WGS) entry which is preliminary data.</text>
</comment>
<reference evidence="2 3" key="1">
    <citation type="submission" date="2022-08" db="EMBL/GenBank/DDBJ databases">
        <authorList>
            <person name="Zeman M."/>
            <person name="Kubasova T."/>
        </authorList>
    </citation>
    <scope>NUCLEOTIDE SEQUENCE [LARGE SCALE GENOMIC DNA]</scope>
    <source>
        <strain evidence="2 3">ET62</strain>
    </source>
</reference>
<dbReference type="RefSeq" id="WP_235303065.1">
    <property type="nucleotide sequence ID" value="NZ_CAUCAW010000012.1"/>
</dbReference>
<feature type="signal peptide" evidence="1">
    <location>
        <begin position="1"/>
        <end position="19"/>
    </location>
</feature>
<gene>
    <name evidence="2" type="ORF">NW209_09655</name>
</gene>
<keyword evidence="3" id="KW-1185">Reference proteome</keyword>
<dbReference type="PANTHER" id="PTHR48098:SF1">
    <property type="entry name" value="DIACYLGLYCEROL ACYLTRANSFERASE_MYCOLYLTRANSFERASE AG85A"/>
    <property type="match status" value="1"/>
</dbReference>
<protein>
    <submittedName>
        <fullName evidence="2">Alpha/beta hydrolase-fold protein</fullName>
    </submittedName>
</protein>
<dbReference type="SUPFAM" id="SSF53474">
    <property type="entry name" value="alpha/beta-Hydrolases"/>
    <property type="match status" value="1"/>
</dbReference>
<dbReference type="InterPro" id="IPR013783">
    <property type="entry name" value="Ig-like_fold"/>
</dbReference>
<feature type="chain" id="PRO_5043498829" evidence="1">
    <location>
        <begin position="20"/>
        <end position="400"/>
    </location>
</feature>
<dbReference type="GO" id="GO:0016787">
    <property type="term" value="F:hydrolase activity"/>
    <property type="evidence" value="ECO:0007669"/>
    <property type="project" value="UniProtKB-KW"/>
</dbReference>
<accession>A0AAW5N9U1</accession>
<evidence type="ECO:0000313" key="2">
    <source>
        <dbReference type="EMBL" id="MCR8874275.1"/>
    </source>
</evidence>
<dbReference type="PANTHER" id="PTHR48098">
    <property type="entry name" value="ENTEROCHELIN ESTERASE-RELATED"/>
    <property type="match status" value="1"/>
</dbReference>
<dbReference type="InterPro" id="IPR014756">
    <property type="entry name" value="Ig_E-set"/>
</dbReference>
<evidence type="ECO:0000313" key="3">
    <source>
        <dbReference type="Proteomes" id="UP001204579"/>
    </source>
</evidence>
<proteinExistence type="predicted"/>
<evidence type="ECO:0000256" key="1">
    <source>
        <dbReference type="SAM" id="SignalP"/>
    </source>
</evidence>
<dbReference type="SUPFAM" id="SSF81296">
    <property type="entry name" value="E set domains"/>
    <property type="match status" value="1"/>
</dbReference>
<name>A0AAW5N9U1_9BACT</name>
<dbReference type="Proteomes" id="UP001204579">
    <property type="component" value="Unassembled WGS sequence"/>
</dbReference>
<sequence>MKRLLVVAAVLLMSAATWAQQALWGTAPVVSPEIHSDNTVTFRLKAPKAVSVQVTGDFLPARPIETPRGVWEAPGIADLKEGKDGVWEFTTTAPLKPELYSYSFIVDGLKIMDPSNVYMIRDVATVTNVFIIGGGRADLYKVNDVPHGTVSRMWYNSPTLGMDRRITVYTPAGYETSGKRYPVFYLLHGAGGDEEAWINLGRTSQILDNLIAEGKAEPMIVVMTNGNAWQEAAPGESSKGYTVPSMHPDEAKNTVEGAFELAFPDVVKFVEKNFRTKKGRANRAIAGLSMGSFHSANISRYYPDMFGYVGLFSGATSKNEKSTSPVYADFDAKLKVQFSKTPLLYYIACGNTDFVFKSVTDYRKMLDENGYKYEYYESDGGHIWRNWRIYLTEFAPKLFK</sequence>
<dbReference type="CDD" id="cd11294">
    <property type="entry name" value="E_set_Esterase_like_N"/>
    <property type="match status" value="1"/>
</dbReference>
<organism evidence="2 3">
    <name type="scientific">Phocaeicola barnesiae</name>
    <dbReference type="NCBI Taxonomy" id="376804"/>
    <lineage>
        <taxon>Bacteria</taxon>
        <taxon>Pseudomonadati</taxon>
        <taxon>Bacteroidota</taxon>
        <taxon>Bacteroidia</taxon>
        <taxon>Bacteroidales</taxon>
        <taxon>Bacteroidaceae</taxon>
        <taxon>Phocaeicola</taxon>
    </lineage>
</organism>
<dbReference type="Gene3D" id="3.40.50.1820">
    <property type="entry name" value="alpha/beta hydrolase"/>
    <property type="match status" value="1"/>
</dbReference>